<evidence type="ECO:0000313" key="11">
    <source>
        <dbReference type="Proteomes" id="UP000008810"/>
    </source>
</evidence>
<evidence type="ECO:0000256" key="6">
    <source>
        <dbReference type="ARBA" id="ARBA00023242"/>
    </source>
</evidence>
<keyword evidence="6" id="KW-0539">Nucleus</keyword>
<dbReference type="Pfam" id="PF00170">
    <property type="entry name" value="bZIP_1"/>
    <property type="match status" value="1"/>
</dbReference>
<dbReference type="PROSITE" id="PS50217">
    <property type="entry name" value="BZIP"/>
    <property type="match status" value="1"/>
</dbReference>
<dbReference type="SMART" id="SM00338">
    <property type="entry name" value="BRLZ"/>
    <property type="match status" value="1"/>
</dbReference>
<name>A0A2K2DI47_BRADI</name>
<feature type="region of interest" description="Disordered" evidence="7">
    <location>
        <begin position="1"/>
        <end position="30"/>
    </location>
</feature>
<dbReference type="PANTHER" id="PTHR45967">
    <property type="entry name" value="G-BOX-BINDING FACTOR 3-RELATED"/>
    <property type="match status" value="1"/>
</dbReference>
<gene>
    <name evidence="10" type="primary">LOC100821347</name>
    <name evidence="9" type="ORF">BRADI_1g04510v3</name>
</gene>
<dbReference type="EMBL" id="CM000880">
    <property type="protein sequence ID" value="PNT73939.1"/>
    <property type="molecule type" value="Genomic_DNA"/>
</dbReference>
<organism evidence="9">
    <name type="scientific">Brachypodium distachyon</name>
    <name type="common">Purple false brome</name>
    <name type="synonym">Trachynia distachya</name>
    <dbReference type="NCBI Taxonomy" id="15368"/>
    <lineage>
        <taxon>Eukaryota</taxon>
        <taxon>Viridiplantae</taxon>
        <taxon>Streptophyta</taxon>
        <taxon>Embryophyta</taxon>
        <taxon>Tracheophyta</taxon>
        <taxon>Spermatophyta</taxon>
        <taxon>Magnoliopsida</taxon>
        <taxon>Liliopsida</taxon>
        <taxon>Poales</taxon>
        <taxon>Poaceae</taxon>
        <taxon>BOP clade</taxon>
        <taxon>Pooideae</taxon>
        <taxon>Stipodae</taxon>
        <taxon>Brachypodieae</taxon>
        <taxon>Brachypodium</taxon>
    </lineage>
</organism>
<feature type="domain" description="BZIP" evidence="8">
    <location>
        <begin position="254"/>
        <end position="317"/>
    </location>
</feature>
<dbReference type="PANTHER" id="PTHR45967:SF31">
    <property type="entry name" value="DNA-BINDING PROTEIN EMBP-1"/>
    <property type="match status" value="1"/>
</dbReference>
<keyword evidence="4" id="KW-0238">DNA-binding</keyword>
<feature type="compositionally biased region" description="Polar residues" evidence="7">
    <location>
        <begin position="1"/>
        <end position="10"/>
    </location>
</feature>
<dbReference type="GO" id="GO:0043565">
    <property type="term" value="F:sequence-specific DNA binding"/>
    <property type="evidence" value="ECO:0000318"/>
    <property type="project" value="GO_Central"/>
</dbReference>
<evidence type="ECO:0000313" key="9">
    <source>
        <dbReference type="EMBL" id="PNT73939.1"/>
    </source>
</evidence>
<keyword evidence="5" id="KW-0804">Transcription</keyword>
<reference evidence="9" key="2">
    <citation type="submission" date="2017-06" db="EMBL/GenBank/DDBJ databases">
        <title>WGS assembly of Brachypodium distachyon.</title>
        <authorList>
            <consortium name="The International Brachypodium Initiative"/>
            <person name="Lucas S."/>
            <person name="Harmon-Smith M."/>
            <person name="Lail K."/>
            <person name="Tice H."/>
            <person name="Grimwood J."/>
            <person name="Bruce D."/>
            <person name="Barry K."/>
            <person name="Shu S."/>
            <person name="Lindquist E."/>
            <person name="Wang M."/>
            <person name="Pitluck S."/>
            <person name="Vogel J.P."/>
            <person name="Garvin D.F."/>
            <person name="Mockler T.C."/>
            <person name="Schmutz J."/>
            <person name="Rokhsar D."/>
            <person name="Bevan M.W."/>
        </authorList>
    </citation>
    <scope>NUCLEOTIDE SEQUENCE</scope>
    <source>
        <strain evidence="9">Bd21</strain>
    </source>
</reference>
<reference evidence="10" key="3">
    <citation type="submission" date="2018-08" db="UniProtKB">
        <authorList>
            <consortium name="EnsemblPlants"/>
        </authorList>
    </citation>
    <scope>IDENTIFICATION</scope>
    <source>
        <strain evidence="10">cv. Bd21</strain>
    </source>
</reference>
<feature type="compositionally biased region" description="Basic and acidic residues" evidence="7">
    <location>
        <begin position="249"/>
        <end position="269"/>
    </location>
</feature>
<dbReference type="Gramene" id="PNT73939">
    <property type="protein sequence ID" value="PNT73939"/>
    <property type="gene ID" value="BRADI_1g04510v3"/>
</dbReference>
<dbReference type="AlphaFoldDB" id="A0A2K2DI47"/>
<dbReference type="InterPro" id="IPR004827">
    <property type="entry name" value="bZIP"/>
</dbReference>
<evidence type="ECO:0000256" key="2">
    <source>
        <dbReference type="ARBA" id="ARBA00007163"/>
    </source>
</evidence>
<feature type="compositionally biased region" description="Polar residues" evidence="7">
    <location>
        <begin position="238"/>
        <end position="247"/>
    </location>
</feature>
<protein>
    <recommendedName>
        <fullName evidence="8">BZIP domain-containing protein</fullName>
    </recommendedName>
</protein>
<reference evidence="9 10" key="1">
    <citation type="journal article" date="2010" name="Nature">
        <title>Genome sequencing and analysis of the model grass Brachypodium distachyon.</title>
        <authorList>
            <consortium name="International Brachypodium Initiative"/>
        </authorList>
    </citation>
    <scope>NUCLEOTIDE SEQUENCE [LARGE SCALE GENOMIC DNA]</scope>
    <source>
        <strain evidence="9 10">Bd21</strain>
    </source>
</reference>
<keyword evidence="3" id="KW-0805">Transcription regulation</keyword>
<dbReference type="GO" id="GO:0003700">
    <property type="term" value="F:DNA-binding transcription factor activity"/>
    <property type="evidence" value="ECO:0007669"/>
    <property type="project" value="InterPro"/>
</dbReference>
<comment type="similarity">
    <text evidence="2">Belongs to the bZIP family.</text>
</comment>
<dbReference type="GO" id="GO:0005634">
    <property type="term" value="C:nucleus"/>
    <property type="evidence" value="ECO:0000318"/>
    <property type="project" value="GO_Central"/>
</dbReference>
<dbReference type="EnsemblPlants" id="PNT73939">
    <property type="protein sequence ID" value="PNT73939"/>
    <property type="gene ID" value="BRADI_1g04510v3"/>
</dbReference>
<evidence type="ECO:0000313" key="10">
    <source>
        <dbReference type="EnsemblPlants" id="PNT73939"/>
    </source>
</evidence>
<sequence>MAASSSSVTSGDNGPPNGGNGTPPPPIHGDWASSMQAYYVAVSVAGHHPYAAWPPPPQQHGLMAPGPAYGVPVPFPMYHHPAYYAHAPMAAGAPYMVGEAASAVTVEGNNRKRKTTRVPSGDDASDDDGSQGSSAKTAPGADPDQKFVQGSSSAKRRKSPGAANTEGEPSQAATTMMHNAVTEAPFMGKGRSASKLSVLAPGRVARTNAIPNLNIGMGHSNTSSSTMMPSGQGEVNVGASSQSNGSLSRMDERELKRERRKQANRDSARRSRLRKQQECEELAQKVTELTAINGVLKSEIDQLKKDCEDMEAENTQLMDEVLTHDDEMLESEDPSVLTTLSIQVDVLTARRGRNSKLHKSNNDVSKG</sequence>
<dbReference type="CDD" id="cd14702">
    <property type="entry name" value="bZIP_plant_GBF1"/>
    <property type="match status" value="1"/>
</dbReference>
<dbReference type="GO" id="GO:0006355">
    <property type="term" value="P:regulation of DNA-templated transcription"/>
    <property type="evidence" value="ECO:0000318"/>
    <property type="project" value="GO_Central"/>
</dbReference>
<dbReference type="Gene3D" id="1.20.5.170">
    <property type="match status" value="1"/>
</dbReference>
<dbReference type="InterPro" id="IPR046347">
    <property type="entry name" value="bZIP_sf"/>
</dbReference>
<comment type="subcellular location">
    <subcellularLocation>
        <location evidence="1">Nucleus</location>
    </subcellularLocation>
</comment>
<dbReference type="ExpressionAtlas" id="A0A2K2DI47">
    <property type="expression patterns" value="baseline"/>
</dbReference>
<accession>A0A2K2DI47</accession>
<evidence type="ECO:0000256" key="4">
    <source>
        <dbReference type="ARBA" id="ARBA00023125"/>
    </source>
</evidence>
<feature type="compositionally biased region" description="Polar residues" evidence="7">
    <location>
        <begin position="219"/>
        <end position="229"/>
    </location>
</feature>
<evidence type="ECO:0000259" key="8">
    <source>
        <dbReference type="PROSITE" id="PS50217"/>
    </source>
</evidence>
<feature type="region of interest" description="Disordered" evidence="7">
    <location>
        <begin position="106"/>
        <end position="172"/>
    </location>
</feature>
<dbReference type="InterPro" id="IPR044827">
    <property type="entry name" value="GBF-like"/>
</dbReference>
<proteinExistence type="inferred from homology"/>
<dbReference type="InterPro" id="IPR045314">
    <property type="entry name" value="bZIP_plant_GBF1"/>
</dbReference>
<dbReference type="STRING" id="15368.A0A2K2DI47"/>
<evidence type="ECO:0000256" key="1">
    <source>
        <dbReference type="ARBA" id="ARBA00004123"/>
    </source>
</evidence>
<evidence type="ECO:0000256" key="5">
    <source>
        <dbReference type="ARBA" id="ARBA00023163"/>
    </source>
</evidence>
<dbReference type="PROSITE" id="PS00036">
    <property type="entry name" value="BZIP_BASIC"/>
    <property type="match status" value="1"/>
</dbReference>
<evidence type="ECO:0000256" key="3">
    <source>
        <dbReference type="ARBA" id="ARBA00023015"/>
    </source>
</evidence>
<evidence type="ECO:0000256" key="7">
    <source>
        <dbReference type="SAM" id="MobiDB-lite"/>
    </source>
</evidence>
<dbReference type="Proteomes" id="UP000008810">
    <property type="component" value="Chromosome 1"/>
</dbReference>
<dbReference type="SUPFAM" id="SSF57959">
    <property type="entry name" value="Leucine zipper domain"/>
    <property type="match status" value="1"/>
</dbReference>
<dbReference type="OrthoDB" id="1642657at2759"/>
<feature type="region of interest" description="Disordered" evidence="7">
    <location>
        <begin position="215"/>
        <end position="277"/>
    </location>
</feature>
<keyword evidence="11" id="KW-1185">Reference proteome</keyword>